<dbReference type="InterPro" id="IPR011042">
    <property type="entry name" value="6-blade_b-propeller_TolB-like"/>
</dbReference>
<dbReference type="Proteomes" id="UP000238034">
    <property type="component" value="Unassembled WGS sequence"/>
</dbReference>
<dbReference type="PANTHER" id="PTHR36842">
    <property type="entry name" value="PROTEIN TOLB HOMOLOG"/>
    <property type="match status" value="1"/>
</dbReference>
<proteinExistence type="inferred from homology"/>
<comment type="similarity">
    <text evidence="1">Belongs to the TolB family.</text>
</comment>
<dbReference type="Pfam" id="PF07676">
    <property type="entry name" value="PD40"/>
    <property type="match status" value="1"/>
</dbReference>
<accession>A0A2T0U4J3</accession>
<comment type="caution">
    <text evidence="2">The sequence shown here is derived from an EMBL/GenBank/DDBJ whole genome shotgun (WGS) entry which is preliminary data.</text>
</comment>
<dbReference type="Gene3D" id="2.120.10.30">
    <property type="entry name" value="TolB, C-terminal domain"/>
    <property type="match status" value="2"/>
</dbReference>
<keyword evidence="3" id="KW-1185">Reference proteome</keyword>
<evidence type="ECO:0000313" key="3">
    <source>
        <dbReference type="Proteomes" id="UP000238034"/>
    </source>
</evidence>
<dbReference type="OrthoDB" id="9812921at2"/>
<dbReference type="PROSITE" id="PS51257">
    <property type="entry name" value="PROKAR_LIPOPROTEIN"/>
    <property type="match status" value="1"/>
</dbReference>
<evidence type="ECO:0000256" key="1">
    <source>
        <dbReference type="ARBA" id="ARBA00009820"/>
    </source>
</evidence>
<organism evidence="2 3">
    <name type="scientific">Arcticibacter pallidicorallinus</name>
    <dbReference type="NCBI Taxonomy" id="1259464"/>
    <lineage>
        <taxon>Bacteria</taxon>
        <taxon>Pseudomonadati</taxon>
        <taxon>Bacteroidota</taxon>
        <taxon>Sphingobacteriia</taxon>
        <taxon>Sphingobacteriales</taxon>
        <taxon>Sphingobacteriaceae</taxon>
        <taxon>Arcticibacter</taxon>
    </lineage>
</organism>
<protein>
    <submittedName>
        <fullName evidence="2">WD40 repeat protein</fullName>
    </submittedName>
</protein>
<dbReference type="RefSeq" id="WP_106293251.1">
    <property type="nucleotide sequence ID" value="NZ_PVTH01000005.1"/>
</dbReference>
<reference evidence="2 3" key="1">
    <citation type="submission" date="2018-03" db="EMBL/GenBank/DDBJ databases">
        <title>Genomic Encyclopedia of Type Strains, Phase III (KMG-III): the genomes of soil and plant-associated and newly described type strains.</title>
        <authorList>
            <person name="Whitman W."/>
        </authorList>
    </citation>
    <scope>NUCLEOTIDE SEQUENCE [LARGE SCALE GENOMIC DNA]</scope>
    <source>
        <strain evidence="2 3">CGMCC 1.9313</strain>
    </source>
</reference>
<gene>
    <name evidence="2" type="ORF">B0I27_105323</name>
</gene>
<dbReference type="AlphaFoldDB" id="A0A2T0U4J3"/>
<dbReference type="EMBL" id="PVTH01000005">
    <property type="protein sequence ID" value="PRY52853.1"/>
    <property type="molecule type" value="Genomic_DNA"/>
</dbReference>
<dbReference type="SUPFAM" id="SSF69304">
    <property type="entry name" value="Tricorn protease N-terminal domain"/>
    <property type="match status" value="1"/>
</dbReference>
<name>A0A2T0U4J3_9SPHI</name>
<evidence type="ECO:0000313" key="2">
    <source>
        <dbReference type="EMBL" id="PRY52853.1"/>
    </source>
</evidence>
<sequence>MRLLKLSIPFLSLLIACNNNQPSKDTSTDSLNSASISSKKFALAYRDGDNIVVSSIDTMKQVSFGGATDPAISPDGTKLAYTISDSAGNRNIWVADLEHKTQAQLPVDNHNHYQAMWSPSGNKIAFSIFDKGNRWKVGVINTDHSGYQILESKSAIELYSPTWKNEQQLIGHDLTNLYTLDLSGKIIDTQLLTELIGKDLSLSSSNRFFYTKDGKKLIFNAGNTDIVKNSVGPNEAIYVLDLASKKTSRISPEGLNVPSLYVTADDQIFYSASKTSDSVFKIYTADLNGNIKLLVEKGMSPTGASK</sequence>
<dbReference type="InterPro" id="IPR011659">
    <property type="entry name" value="WD40"/>
</dbReference>
<dbReference type="PANTHER" id="PTHR36842:SF1">
    <property type="entry name" value="PROTEIN TOLB"/>
    <property type="match status" value="1"/>
</dbReference>